<dbReference type="HOGENOM" id="CLU_095978_2_0_2"/>
<dbReference type="GO" id="GO:0005886">
    <property type="term" value="C:plasma membrane"/>
    <property type="evidence" value="ECO:0007669"/>
    <property type="project" value="TreeGrafter"/>
</dbReference>
<feature type="domain" description="Hemerythrin-like" evidence="1">
    <location>
        <begin position="4"/>
        <end position="130"/>
    </location>
</feature>
<dbReference type="InterPro" id="IPR012312">
    <property type="entry name" value="Hemerythrin-like"/>
</dbReference>
<evidence type="ECO:0000259" key="1">
    <source>
        <dbReference type="Pfam" id="PF01814"/>
    </source>
</evidence>
<dbReference type="PATRIC" id="fig|886738.10.peg.726"/>
<organism evidence="2">
    <name type="scientific">Candidatus Nitrosarchaeum limnium SFB1</name>
    <dbReference type="NCBI Taxonomy" id="886738"/>
    <lineage>
        <taxon>Archaea</taxon>
        <taxon>Nitrososphaerota</taxon>
        <taxon>Nitrososphaeria</taxon>
        <taxon>Nitrosopumilales</taxon>
        <taxon>Nitrosopumilaceae</taxon>
        <taxon>Nitrosarchaeum</taxon>
    </lineage>
</organism>
<dbReference type="Gene3D" id="1.20.120.520">
    <property type="entry name" value="nmb1532 protein domain like"/>
    <property type="match status" value="1"/>
</dbReference>
<dbReference type="AlphaFoldDB" id="F3KJJ3"/>
<reference evidence="2" key="1">
    <citation type="journal article" date="2011" name="PLoS ONE">
        <title>Genome of a low-salinity ammonia-oxidizing archaeon determined by single-cell and metagenomic analysis.</title>
        <authorList>
            <person name="Blainey P.C."/>
            <person name="Mosier A.C."/>
            <person name="Potanina A."/>
            <person name="Francis C.A."/>
            <person name="Quake S.R."/>
        </authorList>
    </citation>
    <scope>NUCLEOTIDE SEQUENCE [LARGE SCALE GENOMIC DNA]</scope>
    <source>
        <strain evidence="2">SFB1</strain>
    </source>
</reference>
<dbReference type="Proteomes" id="UP000004348">
    <property type="component" value="Chromosome"/>
</dbReference>
<dbReference type="EMBL" id="AEGP01000029">
    <property type="protein sequence ID" value="EGG42470.1"/>
    <property type="molecule type" value="Genomic_DNA"/>
</dbReference>
<dbReference type="PANTHER" id="PTHR39966:SF1">
    <property type="entry name" value="HEMERYTHRIN-LIKE DOMAIN-CONTAINING PROTEIN"/>
    <property type="match status" value="1"/>
</dbReference>
<dbReference type="Pfam" id="PF01814">
    <property type="entry name" value="Hemerythrin"/>
    <property type="match status" value="1"/>
</dbReference>
<sequence>MSATNQLREDHVQVCRLEKIVSKCSQEIYKGADIPFSDLEKITVIISEFVDTIHHSREEDSYFPCVASYDNLKEEIRKFMIEHEFGRNIARKISEYLKKWREGEDSREPVARYLRTYAIFLDDHLNKENKFFDDAEANVLSKEEEIEMYEQYRSVIAIMKKVEQMIAEIDWLELRPWYKNNL</sequence>
<name>F3KJJ3_9ARCH</name>
<protein>
    <submittedName>
        <fullName evidence="2">Uncharacterized conserved protein with putative cation binding motif</fullName>
    </submittedName>
</protein>
<accession>F3KJJ3</accession>
<comment type="caution">
    <text evidence="2">The sequence shown here is derived from an EMBL/GenBank/DDBJ whole genome shotgun (WGS) entry which is preliminary data.</text>
</comment>
<dbReference type="PANTHER" id="PTHR39966">
    <property type="entry name" value="BLL2471 PROTEIN-RELATED"/>
    <property type="match status" value="1"/>
</dbReference>
<gene>
    <name evidence="2" type="ORF">Nlim_0651</name>
</gene>
<dbReference type="STRING" id="886738.Nlim_0651"/>
<evidence type="ECO:0000313" key="2">
    <source>
        <dbReference type="EMBL" id="EGG42470.1"/>
    </source>
</evidence>
<proteinExistence type="predicted"/>